<evidence type="ECO:0000256" key="2">
    <source>
        <dbReference type="ARBA" id="ARBA00006671"/>
    </source>
</evidence>
<keyword evidence="3 5" id="KW-0732">Signal</keyword>
<reference evidence="7 8" key="1">
    <citation type="submission" date="2016-10" db="EMBL/GenBank/DDBJ databases">
        <authorList>
            <person name="Varghese N."/>
            <person name="Submissions S."/>
        </authorList>
    </citation>
    <scope>NUCLEOTIDE SEQUENCE [LARGE SCALE GENOMIC DNA]</scope>
    <source>
        <strain evidence="7 8">LMG 18378</strain>
    </source>
</reference>
<feature type="signal peptide" evidence="5">
    <location>
        <begin position="1"/>
        <end position="22"/>
    </location>
</feature>
<evidence type="ECO:0000313" key="7">
    <source>
        <dbReference type="EMBL" id="SFD41167.1"/>
    </source>
</evidence>
<dbReference type="PANTHER" id="PTHR33420:SF3">
    <property type="entry name" value="FIMBRIAL SUBUNIT ELFA"/>
    <property type="match status" value="1"/>
</dbReference>
<dbReference type="InterPro" id="IPR036937">
    <property type="entry name" value="Adhesion_dom_fimbrial_sf"/>
</dbReference>
<gene>
    <name evidence="7" type="ORF">SAMN05216577_12529</name>
</gene>
<dbReference type="Gene3D" id="2.60.40.1090">
    <property type="entry name" value="Fimbrial-type adhesion domain"/>
    <property type="match status" value="1"/>
</dbReference>
<feature type="chain" id="PRO_5042950400" evidence="5">
    <location>
        <begin position="23"/>
        <end position="334"/>
    </location>
</feature>
<name>A0AAQ1QY72_9PSED</name>
<evidence type="ECO:0000259" key="6">
    <source>
        <dbReference type="Pfam" id="PF00419"/>
    </source>
</evidence>
<protein>
    <submittedName>
        <fullName evidence="7">Pilin (Type 1 fimbria component protein)</fullName>
    </submittedName>
</protein>
<sequence length="334" mass="34598">MKKIFLFCLLLLLGGLSTTAWASCSFDSGYMTSQLNISLPATISVPVDATPNTELWSSGWVSASGNNISCNSTGVVSGVLAGGIGAAVPGFTNSSGYPSVFKTNIDGIGISVYWCNNANCNPNYNNVTPIASLAWPVSATQYPLKNSWWVRLVKTGPILNGGQLQVSGTSTVSYQNLTVAQLTFTGATAVTSRACEINPDSQGITVPLPTVLKSDFPAGLGVLADNGKARAFHINLRCDSGVQVWYRIDGASSGNQVLDNASGAGMAGGVGVQLFYGDVSSTLVQPLATRALQTTTTGSGQAVSIPLAAKYYKTASTVTGGQVAVTATFTMTYE</sequence>
<comment type="subcellular location">
    <subcellularLocation>
        <location evidence="1">Fimbrium</location>
    </subcellularLocation>
</comment>
<proteinExistence type="inferred from homology"/>
<evidence type="ECO:0000256" key="4">
    <source>
        <dbReference type="ARBA" id="ARBA00023263"/>
    </source>
</evidence>
<comment type="similarity">
    <text evidence="2">Belongs to the fimbrial protein family.</text>
</comment>
<dbReference type="PROSITE" id="PS51257">
    <property type="entry name" value="PROKAR_LIPOPROTEIN"/>
    <property type="match status" value="1"/>
</dbReference>
<dbReference type="InterPro" id="IPR000259">
    <property type="entry name" value="Adhesion_dom_fimbrial"/>
</dbReference>
<organism evidence="7 8">
    <name type="scientific">Pseudomonas citronellolis</name>
    <dbReference type="NCBI Taxonomy" id="53408"/>
    <lineage>
        <taxon>Bacteria</taxon>
        <taxon>Pseudomonadati</taxon>
        <taxon>Pseudomonadota</taxon>
        <taxon>Gammaproteobacteria</taxon>
        <taxon>Pseudomonadales</taxon>
        <taxon>Pseudomonadaceae</taxon>
        <taxon>Pseudomonas</taxon>
    </lineage>
</organism>
<evidence type="ECO:0000256" key="1">
    <source>
        <dbReference type="ARBA" id="ARBA00004561"/>
    </source>
</evidence>
<dbReference type="Proteomes" id="UP000183385">
    <property type="component" value="Unassembled WGS sequence"/>
</dbReference>
<dbReference type="SUPFAM" id="SSF49401">
    <property type="entry name" value="Bacterial adhesins"/>
    <property type="match status" value="1"/>
</dbReference>
<evidence type="ECO:0000256" key="3">
    <source>
        <dbReference type="ARBA" id="ARBA00022729"/>
    </source>
</evidence>
<feature type="domain" description="Fimbrial-type adhesion" evidence="6">
    <location>
        <begin position="184"/>
        <end position="333"/>
    </location>
</feature>
<dbReference type="Pfam" id="PF00419">
    <property type="entry name" value="Fimbrial"/>
    <property type="match status" value="1"/>
</dbReference>
<evidence type="ECO:0000256" key="5">
    <source>
        <dbReference type="SAM" id="SignalP"/>
    </source>
</evidence>
<comment type="caution">
    <text evidence="7">The sequence shown here is derived from an EMBL/GenBank/DDBJ whole genome shotgun (WGS) entry which is preliminary data.</text>
</comment>
<accession>A0AAQ1QY72</accession>
<dbReference type="RefSeq" id="WP_074982983.1">
    <property type="nucleotide sequence ID" value="NZ_FOLS01000025.1"/>
</dbReference>
<dbReference type="Gene3D" id="2.60.40.3310">
    <property type="match status" value="1"/>
</dbReference>
<keyword evidence="4" id="KW-0281">Fimbrium</keyword>
<dbReference type="GO" id="GO:0043709">
    <property type="term" value="P:cell adhesion involved in single-species biofilm formation"/>
    <property type="evidence" value="ECO:0007669"/>
    <property type="project" value="TreeGrafter"/>
</dbReference>
<dbReference type="InterPro" id="IPR008966">
    <property type="entry name" value="Adhesion_dom_sf"/>
</dbReference>
<dbReference type="PANTHER" id="PTHR33420">
    <property type="entry name" value="FIMBRIAL SUBUNIT ELFA-RELATED"/>
    <property type="match status" value="1"/>
</dbReference>
<keyword evidence="8" id="KW-1185">Reference proteome</keyword>
<evidence type="ECO:0000313" key="8">
    <source>
        <dbReference type="Proteomes" id="UP000183385"/>
    </source>
</evidence>
<dbReference type="InterPro" id="IPR050263">
    <property type="entry name" value="Bact_Fimbrial_Adh_Pro"/>
</dbReference>
<dbReference type="GO" id="GO:0009289">
    <property type="term" value="C:pilus"/>
    <property type="evidence" value="ECO:0007669"/>
    <property type="project" value="UniProtKB-SubCell"/>
</dbReference>
<dbReference type="AlphaFoldDB" id="A0AAQ1QY72"/>
<dbReference type="EMBL" id="FOLS01000025">
    <property type="protein sequence ID" value="SFD41167.1"/>
    <property type="molecule type" value="Genomic_DNA"/>
</dbReference>